<sequence>MPEIKLKPVTPGKLNKPAWYRTHVAELGPDHKAGEGSASLVTADLYLDGELIGSVTGTLKANSAVREWIPDRIGAGIKQHGTARFNAVDALVRTHLTDMQQHPIAHLAAA</sequence>
<evidence type="ECO:0000313" key="1">
    <source>
        <dbReference type="EMBL" id="MFB9714341.1"/>
    </source>
</evidence>
<protein>
    <submittedName>
        <fullName evidence="1">Uncharacterized protein</fullName>
    </submittedName>
</protein>
<organism evidence="1 2">
    <name type="scientific">Arthrobacter methylotrophus</name>
    <dbReference type="NCBI Taxonomy" id="121291"/>
    <lineage>
        <taxon>Bacteria</taxon>
        <taxon>Bacillati</taxon>
        <taxon>Actinomycetota</taxon>
        <taxon>Actinomycetes</taxon>
        <taxon>Micrococcales</taxon>
        <taxon>Micrococcaceae</taxon>
        <taxon>Arthrobacter</taxon>
    </lineage>
</organism>
<reference evidence="1 2" key="1">
    <citation type="submission" date="2024-09" db="EMBL/GenBank/DDBJ databases">
        <authorList>
            <person name="Sun Q."/>
            <person name="Mori K."/>
        </authorList>
    </citation>
    <scope>NUCLEOTIDE SEQUENCE [LARGE SCALE GENOMIC DNA]</scope>
    <source>
        <strain evidence="1 2">JCM 13519</strain>
    </source>
</reference>
<comment type="caution">
    <text evidence="1">The sequence shown here is derived from an EMBL/GenBank/DDBJ whole genome shotgun (WGS) entry which is preliminary data.</text>
</comment>
<dbReference type="RefSeq" id="WP_345044518.1">
    <property type="nucleotide sequence ID" value="NZ_BAABED010000001.1"/>
</dbReference>
<gene>
    <name evidence="1" type="ORF">ACFFPI_09420</name>
</gene>
<keyword evidence="2" id="KW-1185">Reference proteome</keyword>
<name>A0ABV5UPJ4_9MICC</name>
<dbReference type="EMBL" id="JBHMBH010000019">
    <property type="protein sequence ID" value="MFB9714341.1"/>
    <property type="molecule type" value="Genomic_DNA"/>
</dbReference>
<dbReference type="Proteomes" id="UP001589536">
    <property type="component" value="Unassembled WGS sequence"/>
</dbReference>
<accession>A0ABV5UPJ4</accession>
<proteinExistence type="predicted"/>
<evidence type="ECO:0000313" key="2">
    <source>
        <dbReference type="Proteomes" id="UP001589536"/>
    </source>
</evidence>